<dbReference type="OrthoDB" id="9780250at2"/>
<gene>
    <name evidence="11" type="primary">uxuA</name>
    <name evidence="11" type="ORF">Mal64_05830</name>
</gene>
<keyword evidence="9" id="KW-0464">Manganese</keyword>
<keyword evidence="12" id="KW-1185">Reference proteome</keyword>
<evidence type="ECO:0000256" key="1">
    <source>
        <dbReference type="ARBA" id="ARBA00001794"/>
    </source>
</evidence>
<dbReference type="PANTHER" id="PTHR30387:SF2">
    <property type="entry name" value="MANNONATE DEHYDRATASE"/>
    <property type="match status" value="1"/>
</dbReference>
<evidence type="ECO:0000256" key="8">
    <source>
        <dbReference type="ARBA" id="ARBA00023004"/>
    </source>
</evidence>
<sequence>MKLGMGLYRHMLNRDNYRFARQCGATHLVIHLVDYFRGHPDNPTGDQPTGGDRGWGLAGDPDRLWTVEEIVRVRDEAAAEGLTLEAIENFDPAHWHDVLLDGPQRDAHIENVKTLIRRVGESGTPIFGYNFSIAGVCGRVTGPYARGSATSVGMDGPYDKPMPLGMAWNMTVDPAAPQGDAPAATHDELWGRFQRFLDEVMPVAEESGVRLALHPDDPPMEFMRGQPRLVHRPELYQRVIDMRPSPSNQLEFCVGTIAEMPDSDVYDATERYAAQGKIGYVHLRNIAGKAPHYHETFVDDGEVDVPRVLSLLHRNHFQGVIIPDHAPQMTCDAPWHAGMAYAMGYLRAAIDAVLAESAEPSLA</sequence>
<evidence type="ECO:0000256" key="9">
    <source>
        <dbReference type="ARBA" id="ARBA00023211"/>
    </source>
</evidence>
<reference evidence="11 12" key="1">
    <citation type="submission" date="2019-02" db="EMBL/GenBank/DDBJ databases">
        <title>Deep-cultivation of Planctomycetes and their phenomic and genomic characterization uncovers novel biology.</title>
        <authorList>
            <person name="Wiegand S."/>
            <person name="Jogler M."/>
            <person name="Boedeker C."/>
            <person name="Pinto D."/>
            <person name="Vollmers J."/>
            <person name="Rivas-Marin E."/>
            <person name="Kohn T."/>
            <person name="Peeters S.H."/>
            <person name="Heuer A."/>
            <person name="Rast P."/>
            <person name="Oberbeckmann S."/>
            <person name="Bunk B."/>
            <person name="Jeske O."/>
            <person name="Meyerdierks A."/>
            <person name="Storesund J.E."/>
            <person name="Kallscheuer N."/>
            <person name="Luecker S."/>
            <person name="Lage O.M."/>
            <person name="Pohl T."/>
            <person name="Merkel B.J."/>
            <person name="Hornburger P."/>
            <person name="Mueller R.-W."/>
            <person name="Bruemmer F."/>
            <person name="Labrenz M."/>
            <person name="Spormann A.M."/>
            <person name="Op Den Camp H."/>
            <person name="Overmann J."/>
            <person name="Amann R."/>
            <person name="Jetten M.S.M."/>
            <person name="Mascher T."/>
            <person name="Medema M.H."/>
            <person name="Devos D.P."/>
            <person name="Kaster A.-K."/>
            <person name="Ovreas L."/>
            <person name="Rohde M."/>
            <person name="Galperin M.Y."/>
            <person name="Jogler C."/>
        </authorList>
    </citation>
    <scope>NUCLEOTIDE SEQUENCE [LARGE SCALE GENOMIC DNA]</scope>
    <source>
        <strain evidence="11 12">Mal64</strain>
    </source>
</reference>
<dbReference type="GO" id="GO:0008198">
    <property type="term" value="F:ferrous iron binding"/>
    <property type="evidence" value="ECO:0007669"/>
    <property type="project" value="TreeGrafter"/>
</dbReference>
<dbReference type="InterPro" id="IPR036237">
    <property type="entry name" value="Xyl_isomerase-like_sf"/>
</dbReference>
<dbReference type="Pfam" id="PF03786">
    <property type="entry name" value="UxuA"/>
    <property type="match status" value="2"/>
</dbReference>
<comment type="pathway">
    <text evidence="5">Carbohydrate metabolism; pentose and glucuronate interconversion.</text>
</comment>
<comment type="cofactor">
    <cofactor evidence="3">
        <name>Fe(2+)</name>
        <dbReference type="ChEBI" id="CHEBI:29033"/>
    </cofactor>
</comment>
<organism evidence="11 12">
    <name type="scientific">Pseudobythopirellula maris</name>
    <dbReference type="NCBI Taxonomy" id="2527991"/>
    <lineage>
        <taxon>Bacteria</taxon>
        <taxon>Pseudomonadati</taxon>
        <taxon>Planctomycetota</taxon>
        <taxon>Planctomycetia</taxon>
        <taxon>Pirellulales</taxon>
        <taxon>Lacipirellulaceae</taxon>
        <taxon>Pseudobythopirellula</taxon>
    </lineage>
</organism>
<evidence type="ECO:0000256" key="3">
    <source>
        <dbReference type="ARBA" id="ARBA00001954"/>
    </source>
</evidence>
<proteinExistence type="inferred from homology"/>
<evidence type="ECO:0000313" key="12">
    <source>
        <dbReference type="Proteomes" id="UP000315440"/>
    </source>
</evidence>
<evidence type="ECO:0000256" key="7">
    <source>
        <dbReference type="ARBA" id="ARBA00012927"/>
    </source>
</evidence>
<evidence type="ECO:0000313" key="11">
    <source>
        <dbReference type="EMBL" id="TWT90199.1"/>
    </source>
</evidence>
<comment type="catalytic activity">
    <reaction evidence="1">
        <text>D-mannonate = 2-dehydro-3-deoxy-D-gluconate + H2O</text>
        <dbReference type="Rhea" id="RHEA:20097"/>
        <dbReference type="ChEBI" id="CHEBI:15377"/>
        <dbReference type="ChEBI" id="CHEBI:17767"/>
        <dbReference type="ChEBI" id="CHEBI:57990"/>
        <dbReference type="EC" id="4.2.1.8"/>
    </reaction>
</comment>
<dbReference type="Proteomes" id="UP000315440">
    <property type="component" value="Unassembled WGS sequence"/>
</dbReference>
<dbReference type="AlphaFoldDB" id="A0A5C5ZRR0"/>
<evidence type="ECO:0000256" key="6">
    <source>
        <dbReference type="ARBA" id="ARBA00007389"/>
    </source>
</evidence>
<dbReference type="GO" id="GO:0042840">
    <property type="term" value="P:D-glucuronate catabolic process"/>
    <property type="evidence" value="ECO:0007669"/>
    <property type="project" value="TreeGrafter"/>
</dbReference>
<comment type="caution">
    <text evidence="11">The sequence shown here is derived from an EMBL/GenBank/DDBJ whole genome shotgun (WGS) entry which is preliminary data.</text>
</comment>
<dbReference type="EC" id="4.2.1.8" evidence="7"/>
<comment type="function">
    <text evidence="4">Catalyzes the dehydration of D-mannonate.</text>
</comment>
<dbReference type="GO" id="GO:0030145">
    <property type="term" value="F:manganese ion binding"/>
    <property type="evidence" value="ECO:0007669"/>
    <property type="project" value="TreeGrafter"/>
</dbReference>
<keyword evidence="10 11" id="KW-0456">Lyase</keyword>
<dbReference type="Gene3D" id="3.20.20.150">
    <property type="entry name" value="Divalent-metal-dependent TIM barrel enzymes"/>
    <property type="match status" value="1"/>
</dbReference>
<evidence type="ECO:0000256" key="4">
    <source>
        <dbReference type="ARBA" id="ARBA00002713"/>
    </source>
</evidence>
<name>A0A5C5ZRR0_9BACT</name>
<dbReference type="EMBL" id="SJPQ01000001">
    <property type="protein sequence ID" value="TWT90199.1"/>
    <property type="molecule type" value="Genomic_DNA"/>
</dbReference>
<dbReference type="UniPathway" id="UPA00246"/>
<keyword evidence="8" id="KW-0408">Iron</keyword>
<protein>
    <recommendedName>
        <fullName evidence="7">mannonate dehydratase</fullName>
        <ecNumber evidence="7">4.2.1.8</ecNumber>
    </recommendedName>
</protein>
<dbReference type="SUPFAM" id="SSF51658">
    <property type="entry name" value="Xylose isomerase-like"/>
    <property type="match status" value="1"/>
</dbReference>
<evidence type="ECO:0000256" key="10">
    <source>
        <dbReference type="ARBA" id="ARBA00023239"/>
    </source>
</evidence>
<evidence type="ECO:0000256" key="5">
    <source>
        <dbReference type="ARBA" id="ARBA00004892"/>
    </source>
</evidence>
<accession>A0A5C5ZRR0</accession>
<dbReference type="InterPro" id="IPR004628">
    <property type="entry name" value="Man_deHydtase"/>
</dbReference>
<comment type="cofactor">
    <cofactor evidence="2">
        <name>Mn(2+)</name>
        <dbReference type="ChEBI" id="CHEBI:29035"/>
    </cofactor>
</comment>
<comment type="similarity">
    <text evidence="6">Belongs to the mannonate dehydratase family.</text>
</comment>
<dbReference type="GO" id="GO:0008927">
    <property type="term" value="F:mannonate dehydratase activity"/>
    <property type="evidence" value="ECO:0007669"/>
    <property type="project" value="UniProtKB-EC"/>
</dbReference>
<evidence type="ECO:0000256" key="2">
    <source>
        <dbReference type="ARBA" id="ARBA00001936"/>
    </source>
</evidence>
<dbReference type="RefSeq" id="WP_146396780.1">
    <property type="nucleotide sequence ID" value="NZ_SJPQ01000001.1"/>
</dbReference>
<dbReference type="PANTHER" id="PTHR30387">
    <property type="entry name" value="MANNONATE DEHYDRATASE"/>
    <property type="match status" value="1"/>
</dbReference>